<keyword evidence="3" id="KW-1185">Reference proteome</keyword>
<feature type="region of interest" description="Disordered" evidence="1">
    <location>
        <begin position="48"/>
        <end position="89"/>
    </location>
</feature>
<dbReference type="EMBL" id="PDNA01000098">
    <property type="protein sequence ID" value="PGH13981.1"/>
    <property type="molecule type" value="Genomic_DNA"/>
</dbReference>
<evidence type="ECO:0000313" key="3">
    <source>
        <dbReference type="Proteomes" id="UP000224634"/>
    </source>
</evidence>
<dbReference type="AlphaFoldDB" id="A0A2B7XYX5"/>
<accession>A0A2B7XYX5</accession>
<reference evidence="2 3" key="1">
    <citation type="submission" date="2017-10" db="EMBL/GenBank/DDBJ databases">
        <title>Comparative genomics in systemic dimorphic fungi from Ajellomycetaceae.</title>
        <authorList>
            <person name="Munoz J.F."/>
            <person name="Mcewen J.G."/>
            <person name="Clay O.K."/>
            <person name="Cuomo C.A."/>
        </authorList>
    </citation>
    <scope>NUCLEOTIDE SEQUENCE [LARGE SCALE GENOMIC DNA]</scope>
    <source>
        <strain evidence="2 3">UAMH7299</strain>
    </source>
</reference>
<comment type="caution">
    <text evidence="2">The sequence shown here is derived from an EMBL/GenBank/DDBJ whole genome shotgun (WGS) entry which is preliminary data.</text>
</comment>
<sequence length="89" mass="9992">MTLAAVFHELIAKAKQHGSKKLLVHRAGYGPLEIRELSGEVEDVLPSDLKETWAGAESNDGDESDYRSDDQEDEEDKDEEEDDEDEANE</sequence>
<dbReference type="Proteomes" id="UP000224634">
    <property type="component" value="Unassembled WGS sequence"/>
</dbReference>
<gene>
    <name evidence="2" type="ORF">AJ80_06121</name>
</gene>
<proteinExistence type="predicted"/>
<evidence type="ECO:0000313" key="2">
    <source>
        <dbReference type="EMBL" id="PGH13981.1"/>
    </source>
</evidence>
<name>A0A2B7XYX5_POLH7</name>
<feature type="compositionally biased region" description="Acidic residues" evidence="1">
    <location>
        <begin position="70"/>
        <end position="89"/>
    </location>
</feature>
<evidence type="ECO:0000256" key="1">
    <source>
        <dbReference type="SAM" id="MobiDB-lite"/>
    </source>
</evidence>
<protein>
    <submittedName>
        <fullName evidence="2">Uncharacterized protein</fullName>
    </submittedName>
</protein>
<organism evidence="2 3">
    <name type="scientific">Polytolypa hystricis (strain UAMH7299)</name>
    <dbReference type="NCBI Taxonomy" id="1447883"/>
    <lineage>
        <taxon>Eukaryota</taxon>
        <taxon>Fungi</taxon>
        <taxon>Dikarya</taxon>
        <taxon>Ascomycota</taxon>
        <taxon>Pezizomycotina</taxon>
        <taxon>Eurotiomycetes</taxon>
        <taxon>Eurotiomycetidae</taxon>
        <taxon>Onygenales</taxon>
        <taxon>Onygenales incertae sedis</taxon>
        <taxon>Polytolypa</taxon>
    </lineage>
</organism>